<dbReference type="InParanoid" id="L5KL91"/>
<evidence type="ECO:0000313" key="3">
    <source>
        <dbReference type="Proteomes" id="UP000010552"/>
    </source>
</evidence>
<accession>L5KL91</accession>
<evidence type="ECO:0000256" key="1">
    <source>
        <dbReference type="SAM" id="MobiDB-lite"/>
    </source>
</evidence>
<proteinExistence type="predicted"/>
<keyword evidence="3" id="KW-1185">Reference proteome</keyword>
<name>L5KL91_PTEAL</name>
<feature type="compositionally biased region" description="Basic and acidic residues" evidence="1">
    <location>
        <begin position="155"/>
        <end position="168"/>
    </location>
</feature>
<dbReference type="EMBL" id="KB030661">
    <property type="protein sequence ID" value="ELK12320.1"/>
    <property type="molecule type" value="Genomic_DNA"/>
</dbReference>
<feature type="compositionally biased region" description="Low complexity" evidence="1">
    <location>
        <begin position="106"/>
        <end position="128"/>
    </location>
</feature>
<reference evidence="3" key="1">
    <citation type="journal article" date="2013" name="Science">
        <title>Comparative analysis of bat genomes provides insight into the evolution of flight and immunity.</title>
        <authorList>
            <person name="Zhang G."/>
            <person name="Cowled C."/>
            <person name="Shi Z."/>
            <person name="Huang Z."/>
            <person name="Bishop-Lilly K.A."/>
            <person name="Fang X."/>
            <person name="Wynne J.W."/>
            <person name="Xiong Z."/>
            <person name="Baker M.L."/>
            <person name="Zhao W."/>
            <person name="Tachedjian M."/>
            <person name="Zhu Y."/>
            <person name="Zhou P."/>
            <person name="Jiang X."/>
            <person name="Ng J."/>
            <person name="Yang L."/>
            <person name="Wu L."/>
            <person name="Xiao J."/>
            <person name="Feng Y."/>
            <person name="Chen Y."/>
            <person name="Sun X."/>
            <person name="Zhang Y."/>
            <person name="Marsh G.A."/>
            <person name="Crameri G."/>
            <person name="Broder C.C."/>
            <person name="Frey K.G."/>
            <person name="Wang L.F."/>
            <person name="Wang J."/>
        </authorList>
    </citation>
    <scope>NUCLEOTIDE SEQUENCE [LARGE SCALE GENOMIC DNA]</scope>
</reference>
<feature type="region of interest" description="Disordered" evidence="1">
    <location>
        <begin position="37"/>
        <end position="168"/>
    </location>
</feature>
<evidence type="ECO:0000313" key="2">
    <source>
        <dbReference type="EMBL" id="ELK12320.1"/>
    </source>
</evidence>
<gene>
    <name evidence="2" type="ORF">PAL_GLEAN10014662</name>
</gene>
<sequence>MLYRRVASHRLRSKVRVISCELCNRAGQVVVRGEGAEADGVPGEEHEVERSGGFTSPAKEPAPGELAPGWRLLRPRRDPRGAPFTRLPPTALQLLASDGLRDPHQASAASPASCSAAVPSAPGPSHASLISALELGGRAQPAPPRMRTRRTRSQARLDRHFLGDPDLD</sequence>
<dbReference type="Proteomes" id="UP000010552">
    <property type="component" value="Unassembled WGS sequence"/>
</dbReference>
<dbReference type="AlphaFoldDB" id="L5KL91"/>
<protein>
    <submittedName>
        <fullName evidence="2">Uncharacterized protein</fullName>
    </submittedName>
</protein>
<organism evidence="2 3">
    <name type="scientific">Pteropus alecto</name>
    <name type="common">Black flying fox</name>
    <dbReference type="NCBI Taxonomy" id="9402"/>
    <lineage>
        <taxon>Eukaryota</taxon>
        <taxon>Metazoa</taxon>
        <taxon>Chordata</taxon>
        <taxon>Craniata</taxon>
        <taxon>Vertebrata</taxon>
        <taxon>Euteleostomi</taxon>
        <taxon>Mammalia</taxon>
        <taxon>Eutheria</taxon>
        <taxon>Laurasiatheria</taxon>
        <taxon>Chiroptera</taxon>
        <taxon>Yinpterochiroptera</taxon>
        <taxon>Pteropodoidea</taxon>
        <taxon>Pteropodidae</taxon>
        <taxon>Pteropodinae</taxon>
        <taxon>Pteropus</taxon>
    </lineage>
</organism>